<reference evidence="2 3" key="1">
    <citation type="submission" date="2006-12" db="EMBL/GenBank/DDBJ databases">
        <title>Complete sequence of Shewanella amazonensis SB2B.</title>
        <authorList>
            <consortium name="US DOE Joint Genome Institute"/>
            <person name="Copeland A."/>
            <person name="Lucas S."/>
            <person name="Lapidus A."/>
            <person name="Barry K."/>
            <person name="Detter J.C."/>
            <person name="Glavina del Rio T."/>
            <person name="Hammon N."/>
            <person name="Israni S."/>
            <person name="Dalin E."/>
            <person name="Tice H."/>
            <person name="Pitluck S."/>
            <person name="Munk A.C."/>
            <person name="Brettin T."/>
            <person name="Bruce D."/>
            <person name="Han C."/>
            <person name="Tapia R."/>
            <person name="Gilna P."/>
            <person name="Schmutz J."/>
            <person name="Larimer F."/>
            <person name="Land M."/>
            <person name="Hauser L."/>
            <person name="Kyrpides N."/>
            <person name="Mikhailova N."/>
            <person name="Fredrickson J."/>
            <person name="Richardson P."/>
        </authorList>
    </citation>
    <scope>NUCLEOTIDE SEQUENCE [LARGE SCALE GENOMIC DNA]</scope>
    <source>
        <strain evidence="3">ATCC BAA-1098 / SB2B</strain>
    </source>
</reference>
<dbReference type="EMBL" id="CP000507">
    <property type="protein sequence ID" value="ABM00674.1"/>
    <property type="molecule type" value="Genomic_DNA"/>
</dbReference>
<dbReference type="KEGG" id="saz:Sama_2470"/>
<dbReference type="AlphaFoldDB" id="A1S8G7"/>
<gene>
    <name evidence="2" type="ordered locus">Sama_2470</name>
</gene>
<proteinExistence type="predicted"/>
<keyword evidence="1" id="KW-1133">Transmembrane helix</keyword>
<dbReference type="Proteomes" id="UP000009175">
    <property type="component" value="Chromosome"/>
</dbReference>
<evidence type="ECO:0000313" key="2">
    <source>
        <dbReference type="EMBL" id="ABM00674.1"/>
    </source>
</evidence>
<organism evidence="2 3">
    <name type="scientific">Shewanella amazonensis (strain ATCC BAA-1098 / SB2B)</name>
    <dbReference type="NCBI Taxonomy" id="326297"/>
    <lineage>
        <taxon>Bacteria</taxon>
        <taxon>Pseudomonadati</taxon>
        <taxon>Pseudomonadota</taxon>
        <taxon>Gammaproteobacteria</taxon>
        <taxon>Alteromonadales</taxon>
        <taxon>Shewanellaceae</taxon>
        <taxon>Shewanella</taxon>
    </lineage>
</organism>
<dbReference type="HOGENOM" id="CLU_2182144_0_0_6"/>
<protein>
    <submittedName>
        <fullName evidence="2">Uncharacterized protein</fullName>
    </submittedName>
</protein>
<accession>A1S8G7</accession>
<evidence type="ECO:0000313" key="3">
    <source>
        <dbReference type="Proteomes" id="UP000009175"/>
    </source>
</evidence>
<feature type="transmembrane region" description="Helical" evidence="1">
    <location>
        <begin position="89"/>
        <end position="106"/>
    </location>
</feature>
<feature type="transmembrane region" description="Helical" evidence="1">
    <location>
        <begin position="39"/>
        <end position="58"/>
    </location>
</feature>
<evidence type="ECO:0000256" key="1">
    <source>
        <dbReference type="SAM" id="Phobius"/>
    </source>
</evidence>
<keyword evidence="3" id="KW-1185">Reference proteome</keyword>
<keyword evidence="1" id="KW-0472">Membrane</keyword>
<sequence length="109" mass="11647">MYWFIAAAVIASAIVLFGPRSEPATGPVKADSTQTAISGSHYCLLLLAVLVSLWLLFTQSSVDKMLPIALTLGLTATCATLLVTKLQSFLLPCALVTTILLILNFLSMF</sequence>
<name>A1S8G7_SHEAM</name>
<keyword evidence="1" id="KW-0812">Transmembrane</keyword>
<feature type="transmembrane region" description="Helical" evidence="1">
    <location>
        <begin position="65"/>
        <end position="83"/>
    </location>
</feature>
<dbReference type="STRING" id="326297.Sama_2470"/>
<dbReference type="RefSeq" id="WP_011760580.1">
    <property type="nucleotide sequence ID" value="NC_008700.1"/>
</dbReference>